<sequence>MTDYLYLVTMTHFEATTLVTVLGFPIGTLVVAPAVSYLLAARTSLRRWSTTDTAERCHHASLLTALTTTIDRIRTRPIRADGQTHHVDHQLSKQSQAGGTLLFLSSRRKLHAS</sequence>
<evidence type="ECO:0000313" key="3">
    <source>
        <dbReference type="Proteomes" id="UP000075901"/>
    </source>
</evidence>
<organism evidence="2 3">
    <name type="scientific">Anopheles maculatus</name>
    <dbReference type="NCBI Taxonomy" id="74869"/>
    <lineage>
        <taxon>Eukaryota</taxon>
        <taxon>Metazoa</taxon>
        <taxon>Ecdysozoa</taxon>
        <taxon>Arthropoda</taxon>
        <taxon>Hexapoda</taxon>
        <taxon>Insecta</taxon>
        <taxon>Pterygota</taxon>
        <taxon>Neoptera</taxon>
        <taxon>Endopterygota</taxon>
        <taxon>Diptera</taxon>
        <taxon>Nematocera</taxon>
        <taxon>Culicoidea</taxon>
        <taxon>Culicidae</taxon>
        <taxon>Anophelinae</taxon>
        <taxon>Anopheles</taxon>
        <taxon>Anopheles maculatus group</taxon>
    </lineage>
</organism>
<dbReference type="Proteomes" id="UP000075901">
    <property type="component" value="Unassembled WGS sequence"/>
</dbReference>
<accession>A0A182S9Y2</accession>
<proteinExistence type="predicted"/>
<keyword evidence="1" id="KW-0472">Membrane</keyword>
<keyword evidence="3" id="KW-1185">Reference proteome</keyword>
<dbReference type="AlphaFoldDB" id="A0A182S9Y2"/>
<dbReference type="VEuPathDB" id="VectorBase:AMAM002603"/>
<evidence type="ECO:0000256" key="1">
    <source>
        <dbReference type="SAM" id="Phobius"/>
    </source>
</evidence>
<reference evidence="2" key="2">
    <citation type="submission" date="2020-05" db="UniProtKB">
        <authorList>
            <consortium name="EnsemblMetazoa"/>
        </authorList>
    </citation>
    <scope>IDENTIFICATION</scope>
    <source>
        <strain evidence="2">maculatus3</strain>
    </source>
</reference>
<evidence type="ECO:0000313" key="2">
    <source>
        <dbReference type="EnsemblMetazoa" id="AMAM002603-PA"/>
    </source>
</evidence>
<name>A0A182S9Y2_9DIPT</name>
<feature type="transmembrane region" description="Helical" evidence="1">
    <location>
        <begin position="20"/>
        <end position="40"/>
    </location>
</feature>
<reference evidence="3" key="1">
    <citation type="submission" date="2013-09" db="EMBL/GenBank/DDBJ databases">
        <title>The Genome Sequence of Anopheles maculatus species B.</title>
        <authorList>
            <consortium name="The Broad Institute Genomics Platform"/>
            <person name="Neafsey D.E."/>
            <person name="Besansky N."/>
            <person name="Howell P."/>
            <person name="Walton C."/>
            <person name="Young S.K."/>
            <person name="Zeng Q."/>
            <person name="Gargeya S."/>
            <person name="Fitzgerald M."/>
            <person name="Haas B."/>
            <person name="Abouelleil A."/>
            <person name="Allen A.W."/>
            <person name="Alvarado L."/>
            <person name="Arachchi H.M."/>
            <person name="Berlin A.M."/>
            <person name="Chapman S.B."/>
            <person name="Gainer-Dewar J."/>
            <person name="Goldberg J."/>
            <person name="Griggs A."/>
            <person name="Gujja S."/>
            <person name="Hansen M."/>
            <person name="Howarth C."/>
            <person name="Imamovic A."/>
            <person name="Ireland A."/>
            <person name="Larimer J."/>
            <person name="McCowan C."/>
            <person name="Murphy C."/>
            <person name="Pearson M."/>
            <person name="Poon T.W."/>
            <person name="Priest M."/>
            <person name="Roberts A."/>
            <person name="Saif S."/>
            <person name="Shea T."/>
            <person name="Sisk P."/>
            <person name="Sykes S."/>
            <person name="Wortman J."/>
            <person name="Nusbaum C."/>
            <person name="Birren B."/>
        </authorList>
    </citation>
    <scope>NUCLEOTIDE SEQUENCE [LARGE SCALE GENOMIC DNA]</scope>
    <source>
        <strain evidence="3">maculatus3</strain>
    </source>
</reference>
<keyword evidence="1" id="KW-1133">Transmembrane helix</keyword>
<protein>
    <submittedName>
        <fullName evidence="2">Uncharacterized protein</fullName>
    </submittedName>
</protein>
<dbReference type="EnsemblMetazoa" id="AMAM002603-RA">
    <property type="protein sequence ID" value="AMAM002603-PA"/>
    <property type="gene ID" value="AMAM002603"/>
</dbReference>
<keyword evidence="1" id="KW-0812">Transmembrane</keyword>